<sequence>MKRLAVLVKNEKADAVVGSLRELGLDAIIYDVKSAGKETEQTRSGRGTSATSSHLPRKIIATIVDSEKVQSTSDAIKKSIGGNSKGVIIVTAVDDFIPF</sequence>
<dbReference type="PROSITE" id="PS51343">
    <property type="entry name" value="PII_GLNB_DOM"/>
    <property type="match status" value="1"/>
</dbReference>
<dbReference type="Pfam" id="PF00543">
    <property type="entry name" value="P-II"/>
    <property type="match status" value="1"/>
</dbReference>
<gene>
    <name evidence="1" type="ORF">C5F47_01945</name>
</gene>
<dbReference type="SUPFAM" id="SSF54913">
    <property type="entry name" value="GlnB-like"/>
    <property type="match status" value="1"/>
</dbReference>
<evidence type="ECO:0008006" key="3">
    <source>
        <dbReference type="Google" id="ProtNLM"/>
    </source>
</evidence>
<dbReference type="GO" id="GO:0006808">
    <property type="term" value="P:regulation of nitrogen utilization"/>
    <property type="evidence" value="ECO:0007669"/>
    <property type="project" value="InterPro"/>
</dbReference>
<proteinExistence type="predicted"/>
<accession>A0A7D5M2Q9</accession>
<organism evidence="1 2">
    <name type="scientific">Nitrosopumilus cobalaminigenes</name>
    <dbReference type="NCBI Taxonomy" id="1470066"/>
    <lineage>
        <taxon>Archaea</taxon>
        <taxon>Nitrososphaerota</taxon>
        <taxon>Nitrososphaeria</taxon>
        <taxon>Nitrosopumilales</taxon>
        <taxon>Nitrosopumilaceae</taxon>
        <taxon>Nitrosopumilus</taxon>
    </lineage>
</organism>
<dbReference type="InterPro" id="IPR002187">
    <property type="entry name" value="N-reg_PII"/>
</dbReference>
<evidence type="ECO:0000313" key="1">
    <source>
        <dbReference type="EMBL" id="QLH02409.1"/>
    </source>
</evidence>
<keyword evidence="2" id="KW-1185">Reference proteome</keyword>
<reference evidence="1 2" key="1">
    <citation type="submission" date="2018-02" db="EMBL/GenBank/DDBJ databases">
        <title>Complete genome of Nitrosopumilus cobalaminigenes HCA1.</title>
        <authorList>
            <person name="Qin W."/>
            <person name="Zheng Y."/>
            <person name="Stahl D.A."/>
        </authorList>
    </citation>
    <scope>NUCLEOTIDE SEQUENCE [LARGE SCALE GENOMIC DNA]</scope>
    <source>
        <strain evidence="1 2">HCA1</strain>
    </source>
</reference>
<dbReference type="Gene3D" id="3.30.70.120">
    <property type="match status" value="1"/>
</dbReference>
<evidence type="ECO:0000313" key="2">
    <source>
        <dbReference type="Proteomes" id="UP000509771"/>
    </source>
</evidence>
<dbReference type="InterPro" id="IPR015867">
    <property type="entry name" value="N-reg_PII/ATP_PRibTrfase_C"/>
</dbReference>
<dbReference type="AlphaFoldDB" id="A0A7D5M2Q9"/>
<dbReference type="InterPro" id="IPR011322">
    <property type="entry name" value="N-reg_PII-like_a/b"/>
</dbReference>
<dbReference type="EMBL" id="CP026993">
    <property type="protein sequence ID" value="QLH02409.1"/>
    <property type="molecule type" value="Genomic_DNA"/>
</dbReference>
<dbReference type="GO" id="GO:0030234">
    <property type="term" value="F:enzyme regulator activity"/>
    <property type="evidence" value="ECO:0007669"/>
    <property type="project" value="InterPro"/>
</dbReference>
<name>A0A7D5M2Q9_9ARCH</name>
<protein>
    <recommendedName>
        <fullName evidence="3">Transcriptional regulator</fullName>
    </recommendedName>
</protein>
<dbReference type="Proteomes" id="UP000509771">
    <property type="component" value="Chromosome"/>
</dbReference>
<dbReference type="KEGG" id="ncl:C5F47_01945"/>